<accession>A0AAV0KXB7</accession>
<name>A0AAV0KXB7_9ROSI</name>
<organism evidence="1 2">
    <name type="scientific">Linum tenue</name>
    <dbReference type="NCBI Taxonomy" id="586396"/>
    <lineage>
        <taxon>Eukaryota</taxon>
        <taxon>Viridiplantae</taxon>
        <taxon>Streptophyta</taxon>
        <taxon>Embryophyta</taxon>
        <taxon>Tracheophyta</taxon>
        <taxon>Spermatophyta</taxon>
        <taxon>Magnoliopsida</taxon>
        <taxon>eudicotyledons</taxon>
        <taxon>Gunneridae</taxon>
        <taxon>Pentapetalae</taxon>
        <taxon>rosids</taxon>
        <taxon>fabids</taxon>
        <taxon>Malpighiales</taxon>
        <taxon>Linaceae</taxon>
        <taxon>Linum</taxon>
    </lineage>
</organism>
<protein>
    <submittedName>
        <fullName evidence="1">Uncharacterized protein</fullName>
    </submittedName>
</protein>
<reference evidence="1" key="1">
    <citation type="submission" date="2022-08" db="EMBL/GenBank/DDBJ databases">
        <authorList>
            <person name="Gutierrez-Valencia J."/>
        </authorList>
    </citation>
    <scope>NUCLEOTIDE SEQUENCE</scope>
</reference>
<comment type="caution">
    <text evidence="1">The sequence shown here is derived from an EMBL/GenBank/DDBJ whole genome shotgun (WGS) entry which is preliminary data.</text>
</comment>
<evidence type="ECO:0000313" key="2">
    <source>
        <dbReference type="Proteomes" id="UP001154282"/>
    </source>
</evidence>
<keyword evidence="2" id="KW-1185">Reference proteome</keyword>
<sequence>MESRSTANSSQHC</sequence>
<dbReference type="Proteomes" id="UP001154282">
    <property type="component" value="Unassembled WGS sequence"/>
</dbReference>
<dbReference type="EMBL" id="CAMGYJ010000005">
    <property type="protein sequence ID" value="CAI0427104.1"/>
    <property type="molecule type" value="Genomic_DNA"/>
</dbReference>
<proteinExistence type="predicted"/>
<evidence type="ECO:0000313" key="1">
    <source>
        <dbReference type="EMBL" id="CAI0427104.1"/>
    </source>
</evidence>
<gene>
    <name evidence="1" type="ORF">LITE_LOCUS21066</name>
</gene>